<feature type="transmembrane region" description="Helical" evidence="7">
    <location>
        <begin position="161"/>
        <end position="191"/>
    </location>
</feature>
<feature type="transmembrane region" description="Helical" evidence="7">
    <location>
        <begin position="131"/>
        <end position="155"/>
    </location>
</feature>
<feature type="domain" description="TRAP C4-dicarboxylate transport system permease DctM subunit" evidence="8">
    <location>
        <begin position="3"/>
        <end position="418"/>
    </location>
</feature>
<comment type="subcellular location">
    <subcellularLocation>
        <location evidence="1">Cell inner membrane</location>
        <topology evidence="1">Multi-pass membrane protein</topology>
    </subcellularLocation>
</comment>
<dbReference type="AlphaFoldDB" id="A0A7C5RFD0"/>
<evidence type="ECO:0000256" key="1">
    <source>
        <dbReference type="ARBA" id="ARBA00004429"/>
    </source>
</evidence>
<sequence>MLLSVIGGIVLGFPIAFALAGVATLYGLALIGPFVGNVFMLRLFQVFQDYILIAIPLFVFMGAIIEQTGIAERLYRAVLEWVGHIRGGLAIATVLAATIFAAATGVVGASVVAIGILALPQMLRYSYSKPLTTGVICAGGALGILIPPSIMLVVYGPTAGVSIGALFLAAIPAGLLLSALYIIYVSLLCYFRPEEGPSYKGEPTPWRKKIKDATISILPIGFLILAVLGSIFFGLAAPTEAAALGAFGSLLLMLAYRKLTFRNLFDAAYRTVRISTMVYAVLIGAGFLSAIFVRLRGGDAIAGLVAGLDLPTWIVILAMLLIVFVLGMFVDWIGIVMMTVPLFIPIATALGLDLLWFSILLIVTMQTSFLTPPFAYTIFYLKGIAPPEVTTWDIYRGVIPFILLQLLGVLLIGLFPQIVLWLPKTLGLWN</sequence>
<dbReference type="EMBL" id="DRXE01000274">
    <property type="protein sequence ID" value="HHM68557.1"/>
    <property type="molecule type" value="Genomic_DNA"/>
</dbReference>
<feature type="transmembrane region" description="Helical" evidence="7">
    <location>
        <begin position="241"/>
        <end position="259"/>
    </location>
</feature>
<feature type="transmembrane region" description="Helical" evidence="7">
    <location>
        <begin position="6"/>
        <end position="29"/>
    </location>
</feature>
<evidence type="ECO:0000256" key="2">
    <source>
        <dbReference type="ARBA" id="ARBA00022475"/>
    </source>
</evidence>
<dbReference type="GO" id="GO:0022857">
    <property type="term" value="F:transmembrane transporter activity"/>
    <property type="evidence" value="ECO:0007669"/>
    <property type="project" value="TreeGrafter"/>
</dbReference>
<reference evidence="9" key="1">
    <citation type="journal article" date="2020" name="mSystems">
        <title>Genome- and Community-Level Interaction Insights into Carbon Utilization and Element Cycling Functions of Hydrothermarchaeota in Hydrothermal Sediment.</title>
        <authorList>
            <person name="Zhou Z."/>
            <person name="Liu Y."/>
            <person name="Xu W."/>
            <person name="Pan J."/>
            <person name="Luo Z.H."/>
            <person name="Li M."/>
        </authorList>
    </citation>
    <scope>NUCLEOTIDE SEQUENCE [LARGE SCALE GENOMIC DNA]</scope>
    <source>
        <strain evidence="9">SpSt-1071</strain>
    </source>
</reference>
<feature type="transmembrane region" description="Helical" evidence="7">
    <location>
        <begin position="212"/>
        <end position="235"/>
    </location>
</feature>
<comment type="caution">
    <text evidence="9">The sequence shown here is derived from an EMBL/GenBank/DDBJ whole genome shotgun (WGS) entry which is preliminary data.</text>
</comment>
<dbReference type="PANTHER" id="PTHR33362:SF7">
    <property type="entry name" value="SLL1103 PROTEIN"/>
    <property type="match status" value="1"/>
</dbReference>
<keyword evidence="6 7" id="KW-0472">Membrane</keyword>
<proteinExistence type="predicted"/>
<feature type="transmembrane region" description="Helical" evidence="7">
    <location>
        <begin position="50"/>
        <end position="70"/>
    </location>
</feature>
<evidence type="ECO:0000256" key="7">
    <source>
        <dbReference type="SAM" id="Phobius"/>
    </source>
</evidence>
<keyword evidence="5 7" id="KW-1133">Transmembrane helix</keyword>
<dbReference type="InterPro" id="IPR004681">
    <property type="entry name" value="TRAP_DctM"/>
</dbReference>
<dbReference type="GO" id="GO:0005886">
    <property type="term" value="C:plasma membrane"/>
    <property type="evidence" value="ECO:0007669"/>
    <property type="project" value="UniProtKB-SubCell"/>
</dbReference>
<evidence type="ECO:0000256" key="6">
    <source>
        <dbReference type="ARBA" id="ARBA00023136"/>
    </source>
</evidence>
<dbReference type="NCBIfam" id="TIGR00786">
    <property type="entry name" value="dctM"/>
    <property type="match status" value="1"/>
</dbReference>
<evidence type="ECO:0000256" key="4">
    <source>
        <dbReference type="ARBA" id="ARBA00022692"/>
    </source>
</evidence>
<feature type="transmembrane region" description="Helical" evidence="7">
    <location>
        <begin position="271"/>
        <end position="293"/>
    </location>
</feature>
<feature type="transmembrane region" description="Helical" evidence="7">
    <location>
        <begin position="342"/>
        <end position="363"/>
    </location>
</feature>
<name>A0A7C5RFD0_9DEIN</name>
<feature type="transmembrane region" description="Helical" evidence="7">
    <location>
        <begin position="313"/>
        <end position="335"/>
    </location>
</feature>
<feature type="transmembrane region" description="Helical" evidence="7">
    <location>
        <begin position="90"/>
        <end position="119"/>
    </location>
</feature>
<accession>A0A7C5RFD0</accession>
<keyword evidence="3" id="KW-0997">Cell inner membrane</keyword>
<feature type="transmembrane region" description="Helical" evidence="7">
    <location>
        <begin position="398"/>
        <end position="422"/>
    </location>
</feature>
<organism evidence="9">
    <name type="scientific">Thermus caliditerrae</name>
    <dbReference type="NCBI Taxonomy" id="1330700"/>
    <lineage>
        <taxon>Bacteria</taxon>
        <taxon>Thermotogati</taxon>
        <taxon>Deinococcota</taxon>
        <taxon>Deinococci</taxon>
        <taxon>Thermales</taxon>
        <taxon>Thermaceae</taxon>
        <taxon>Thermus</taxon>
    </lineage>
</organism>
<protein>
    <submittedName>
        <fullName evidence="9">TRAP transporter large permease subunit</fullName>
    </submittedName>
</protein>
<evidence type="ECO:0000313" key="9">
    <source>
        <dbReference type="EMBL" id="HHM68557.1"/>
    </source>
</evidence>
<evidence type="ECO:0000256" key="5">
    <source>
        <dbReference type="ARBA" id="ARBA00022989"/>
    </source>
</evidence>
<dbReference type="PIRSF" id="PIRSF006066">
    <property type="entry name" value="HI0050"/>
    <property type="match status" value="1"/>
</dbReference>
<evidence type="ECO:0000259" key="8">
    <source>
        <dbReference type="Pfam" id="PF06808"/>
    </source>
</evidence>
<dbReference type="Pfam" id="PF06808">
    <property type="entry name" value="DctM"/>
    <property type="match status" value="1"/>
</dbReference>
<keyword evidence="4 7" id="KW-0812">Transmembrane</keyword>
<dbReference type="PANTHER" id="PTHR33362">
    <property type="entry name" value="SIALIC ACID TRAP TRANSPORTER PERMEASE PROTEIN SIAT-RELATED"/>
    <property type="match status" value="1"/>
</dbReference>
<evidence type="ECO:0000256" key="3">
    <source>
        <dbReference type="ARBA" id="ARBA00022519"/>
    </source>
</evidence>
<keyword evidence="2" id="KW-1003">Cell membrane</keyword>
<dbReference type="InterPro" id="IPR010656">
    <property type="entry name" value="DctM"/>
</dbReference>
<gene>
    <name evidence="9" type="ORF">ENM28_07650</name>
</gene>